<feature type="non-terminal residue" evidence="1">
    <location>
        <position position="1"/>
    </location>
</feature>
<dbReference type="Proteomes" id="UP000789920">
    <property type="component" value="Unassembled WGS sequence"/>
</dbReference>
<organism evidence="1 2">
    <name type="scientific">Racocetra persica</name>
    <dbReference type="NCBI Taxonomy" id="160502"/>
    <lineage>
        <taxon>Eukaryota</taxon>
        <taxon>Fungi</taxon>
        <taxon>Fungi incertae sedis</taxon>
        <taxon>Mucoromycota</taxon>
        <taxon>Glomeromycotina</taxon>
        <taxon>Glomeromycetes</taxon>
        <taxon>Diversisporales</taxon>
        <taxon>Gigasporaceae</taxon>
        <taxon>Racocetra</taxon>
    </lineage>
</organism>
<sequence length="64" mass="7634">YNKEDDVSFPVTLLEEDWWDVDGEGSESSDVCLEDRINKIYNFYFNNVEEVVPEIDIRELEEKD</sequence>
<gene>
    <name evidence="1" type="ORF">RPERSI_LOCUS21993</name>
</gene>
<evidence type="ECO:0000313" key="2">
    <source>
        <dbReference type="Proteomes" id="UP000789920"/>
    </source>
</evidence>
<evidence type="ECO:0000313" key="1">
    <source>
        <dbReference type="EMBL" id="CAG8805702.1"/>
    </source>
</evidence>
<keyword evidence="2" id="KW-1185">Reference proteome</keyword>
<reference evidence="1" key="1">
    <citation type="submission" date="2021-06" db="EMBL/GenBank/DDBJ databases">
        <authorList>
            <person name="Kallberg Y."/>
            <person name="Tangrot J."/>
            <person name="Rosling A."/>
        </authorList>
    </citation>
    <scope>NUCLEOTIDE SEQUENCE</scope>
    <source>
        <strain evidence="1">MA461A</strain>
    </source>
</reference>
<comment type="caution">
    <text evidence="1">The sequence shown here is derived from an EMBL/GenBank/DDBJ whole genome shotgun (WGS) entry which is preliminary data.</text>
</comment>
<protein>
    <submittedName>
        <fullName evidence="1">34449_t:CDS:1</fullName>
    </submittedName>
</protein>
<accession>A0ACA9RQE7</accession>
<dbReference type="EMBL" id="CAJVQC010065620">
    <property type="protein sequence ID" value="CAG8805702.1"/>
    <property type="molecule type" value="Genomic_DNA"/>
</dbReference>
<proteinExistence type="predicted"/>
<name>A0ACA9RQE7_9GLOM</name>